<organism evidence="2 3">
    <name type="scientific">Staphylococcus haemolyticus (strain JCSC1435)</name>
    <dbReference type="NCBI Taxonomy" id="279808"/>
    <lineage>
        <taxon>Bacteria</taxon>
        <taxon>Bacillati</taxon>
        <taxon>Bacillota</taxon>
        <taxon>Bacilli</taxon>
        <taxon>Bacillales</taxon>
        <taxon>Staphylococcaceae</taxon>
        <taxon>Staphylococcus</taxon>
    </lineage>
</organism>
<name>Q4L3V8_STAHJ</name>
<dbReference type="HOGENOM" id="CLU_3348870_0_0_9"/>
<sequence>MQNQVYPERRKSTYPTDRHSSNQWLANTTITKLNHFH</sequence>
<dbReference type="KEGG" id="sha:SH2360"/>
<dbReference type="EMBL" id="AP006716">
    <property type="protein sequence ID" value="BAE05669.1"/>
    <property type="molecule type" value="Genomic_DNA"/>
</dbReference>
<protein>
    <submittedName>
        <fullName evidence="2">Uncharacterized protein</fullName>
    </submittedName>
</protein>
<evidence type="ECO:0000313" key="2">
    <source>
        <dbReference type="EMBL" id="BAE05669.1"/>
    </source>
</evidence>
<feature type="region of interest" description="Disordered" evidence="1">
    <location>
        <begin position="1"/>
        <end position="20"/>
    </location>
</feature>
<dbReference type="Proteomes" id="UP000000543">
    <property type="component" value="Chromosome"/>
</dbReference>
<gene>
    <name evidence="2" type="ordered locus">SH2360</name>
</gene>
<evidence type="ECO:0000256" key="1">
    <source>
        <dbReference type="SAM" id="MobiDB-lite"/>
    </source>
</evidence>
<evidence type="ECO:0000313" key="3">
    <source>
        <dbReference type="Proteomes" id="UP000000543"/>
    </source>
</evidence>
<accession>Q4L3V8</accession>
<proteinExistence type="predicted"/>
<feature type="compositionally biased region" description="Basic and acidic residues" evidence="1">
    <location>
        <begin position="7"/>
        <end position="20"/>
    </location>
</feature>
<dbReference type="AlphaFoldDB" id="Q4L3V8"/>
<reference evidence="2 3" key="1">
    <citation type="journal article" date="2005" name="J. Bacteriol.">
        <title>Whole-genome sequencing of Staphylococcus haemolyticus uncovers the extreme plasticity of its genome and the evolution of human-colonizing staphylococcal species.</title>
        <authorList>
            <person name="Takeuchi F."/>
            <person name="Watanabe S."/>
            <person name="Baba T."/>
            <person name="Yuzawa H."/>
            <person name="Ito T."/>
            <person name="Morimoto Y."/>
            <person name="Kuroda M."/>
            <person name="Cui L."/>
            <person name="Takahashi M."/>
            <person name="Ankai A."/>
            <person name="Baba S."/>
            <person name="Fukui S."/>
            <person name="Lee J.C."/>
            <person name="Hiramatsu K."/>
        </authorList>
    </citation>
    <scope>NUCLEOTIDE SEQUENCE [LARGE SCALE GENOMIC DNA]</scope>
    <source>
        <strain evidence="2 3">JCSC1435</strain>
    </source>
</reference>